<evidence type="ECO:0000259" key="1">
    <source>
        <dbReference type="SMART" id="SM00507"/>
    </source>
</evidence>
<protein>
    <submittedName>
        <fullName evidence="2">HNH endonuclease</fullName>
    </submittedName>
</protein>
<name>A0A0N0BLP7_THEAQ</name>
<dbReference type="GO" id="GO:0003676">
    <property type="term" value="F:nucleic acid binding"/>
    <property type="evidence" value="ECO:0007669"/>
    <property type="project" value="InterPro"/>
</dbReference>
<reference evidence="2 3" key="1">
    <citation type="submission" date="2015-07" db="EMBL/GenBank/DDBJ databases">
        <authorList>
            <person name="Noorani M."/>
        </authorList>
    </citation>
    <scope>NUCLEOTIDE SEQUENCE [LARGE SCALE GENOMIC DNA]</scope>
    <source>
        <strain evidence="3">ATCC 25104 / DSM 625 / JCM 10724 / NBRC 103206 / NCIMB 11243 / YT-1</strain>
    </source>
</reference>
<gene>
    <name evidence="2" type="ORF">BVI061214_01053</name>
</gene>
<dbReference type="RefSeq" id="WP_053767578.1">
    <property type="nucleotide sequence ID" value="NZ_LHCI01000106.1"/>
</dbReference>
<evidence type="ECO:0000313" key="2">
    <source>
        <dbReference type="EMBL" id="KOX89870.1"/>
    </source>
</evidence>
<dbReference type="CDD" id="cd00085">
    <property type="entry name" value="HNHc"/>
    <property type="match status" value="1"/>
</dbReference>
<comment type="caution">
    <text evidence="2">The sequence shown here is derived from an EMBL/GenBank/DDBJ whole genome shotgun (WGS) entry which is preliminary data.</text>
</comment>
<dbReference type="GO" id="GO:0008270">
    <property type="term" value="F:zinc ion binding"/>
    <property type="evidence" value="ECO:0007669"/>
    <property type="project" value="InterPro"/>
</dbReference>
<feature type="domain" description="HNH nuclease" evidence="1">
    <location>
        <begin position="81"/>
        <end position="132"/>
    </location>
</feature>
<accession>A0A0N0BLP7</accession>
<dbReference type="Gene3D" id="1.10.30.50">
    <property type="match status" value="1"/>
</dbReference>
<keyword evidence="2" id="KW-0540">Nuclease</keyword>
<dbReference type="InterPro" id="IPR029471">
    <property type="entry name" value="HNH_5"/>
</dbReference>
<dbReference type="AlphaFoldDB" id="A0A0N0BLP7"/>
<dbReference type="Pfam" id="PF14279">
    <property type="entry name" value="HNH_5"/>
    <property type="match status" value="1"/>
</dbReference>
<dbReference type="PANTHER" id="PTHR33877">
    <property type="entry name" value="SLL1193 PROTEIN"/>
    <property type="match status" value="1"/>
</dbReference>
<keyword evidence="2" id="KW-0255">Endonuclease</keyword>
<dbReference type="Proteomes" id="UP000037685">
    <property type="component" value="Unassembled WGS sequence"/>
</dbReference>
<sequence length="178" mass="19965">MGPAEEKPLNLDAPRVLVLNAAYEVLGLASVKRSVLLVLSGGAEMLAESGRFLHTPSTRIPVPSVIRLKRLVRRGPARVPLNRRNVLRRDRYTCQYCGRQGGELTVDHVLPKSRGGRSTWENLVAACRACNLKKGDRTPEEAGMRLLKPPRPPRLPLFLSDLKEIPEAWRPYLEAFLR</sequence>
<dbReference type="InterPro" id="IPR003615">
    <property type="entry name" value="HNH_nuc"/>
</dbReference>
<dbReference type="SMART" id="SM00507">
    <property type="entry name" value="HNHc"/>
    <property type="match status" value="1"/>
</dbReference>
<dbReference type="PATRIC" id="fig|271.14.peg.1129"/>
<dbReference type="InterPro" id="IPR052892">
    <property type="entry name" value="NA-targeting_endonuclease"/>
</dbReference>
<organism evidence="2 3">
    <name type="scientific">Thermus aquaticus</name>
    <dbReference type="NCBI Taxonomy" id="271"/>
    <lineage>
        <taxon>Bacteria</taxon>
        <taxon>Thermotogati</taxon>
        <taxon>Deinococcota</taxon>
        <taxon>Deinococci</taxon>
        <taxon>Thermales</taxon>
        <taxon>Thermaceae</taxon>
        <taxon>Thermus</taxon>
    </lineage>
</organism>
<dbReference type="PANTHER" id="PTHR33877:SF2">
    <property type="entry name" value="OS07G0170200 PROTEIN"/>
    <property type="match status" value="1"/>
</dbReference>
<evidence type="ECO:0000313" key="3">
    <source>
        <dbReference type="Proteomes" id="UP000037685"/>
    </source>
</evidence>
<dbReference type="EMBL" id="LHCI01000106">
    <property type="protein sequence ID" value="KOX89870.1"/>
    <property type="molecule type" value="Genomic_DNA"/>
</dbReference>
<keyword evidence="2" id="KW-0378">Hydrolase</keyword>
<dbReference type="GO" id="GO:0004519">
    <property type="term" value="F:endonuclease activity"/>
    <property type="evidence" value="ECO:0007669"/>
    <property type="project" value="UniProtKB-KW"/>
</dbReference>
<proteinExistence type="predicted"/>